<evidence type="ECO:0000256" key="2">
    <source>
        <dbReference type="ARBA" id="ARBA00022730"/>
    </source>
</evidence>
<evidence type="ECO:0000313" key="10">
    <source>
        <dbReference type="Proteomes" id="UP000230595"/>
    </source>
</evidence>
<keyword evidence="3 7" id="KW-0694">RNA-binding</keyword>
<keyword evidence="4 7" id="KW-0689">Ribosomal protein</keyword>
<sequence>MPIIKSAKKALRQNIRRRKTNVKRKTELKSVIKQFKKLVIEGKKEEAQKYLPQVYKKLDKSAKINLIKKNKASRIKSRLSKKLVMPTGRQAK</sequence>
<organism evidence="9 10">
    <name type="scientific">Candidatus Wolfebacteria bacterium CG02_land_8_20_14_3_00_37_12</name>
    <dbReference type="NCBI Taxonomy" id="1975066"/>
    <lineage>
        <taxon>Bacteria</taxon>
        <taxon>Candidatus Wolfeibacteriota</taxon>
    </lineage>
</organism>
<dbReference type="Proteomes" id="UP000230595">
    <property type="component" value="Unassembled WGS sequence"/>
</dbReference>
<evidence type="ECO:0000256" key="4">
    <source>
        <dbReference type="ARBA" id="ARBA00022980"/>
    </source>
</evidence>
<comment type="caution">
    <text evidence="9">The sequence shown here is derived from an EMBL/GenBank/DDBJ whole genome shotgun (WGS) entry which is preliminary data.</text>
</comment>
<dbReference type="PANTHER" id="PTHR33398">
    <property type="entry name" value="30S RIBOSOMAL PROTEIN S20"/>
    <property type="match status" value="1"/>
</dbReference>
<protein>
    <recommendedName>
        <fullName evidence="6 7">Small ribosomal subunit protein bS20</fullName>
    </recommendedName>
</protein>
<name>A0A2M7CQS1_9BACT</name>
<dbReference type="GO" id="GO:0015935">
    <property type="term" value="C:small ribosomal subunit"/>
    <property type="evidence" value="ECO:0007669"/>
    <property type="project" value="TreeGrafter"/>
</dbReference>
<dbReference type="PANTHER" id="PTHR33398:SF1">
    <property type="entry name" value="SMALL RIBOSOMAL SUBUNIT PROTEIN BS20C"/>
    <property type="match status" value="1"/>
</dbReference>
<dbReference type="GO" id="GO:0070181">
    <property type="term" value="F:small ribosomal subunit rRNA binding"/>
    <property type="evidence" value="ECO:0007669"/>
    <property type="project" value="TreeGrafter"/>
</dbReference>
<dbReference type="GO" id="GO:0005829">
    <property type="term" value="C:cytosol"/>
    <property type="evidence" value="ECO:0007669"/>
    <property type="project" value="TreeGrafter"/>
</dbReference>
<dbReference type="SUPFAM" id="SSF46992">
    <property type="entry name" value="Ribosomal protein S20"/>
    <property type="match status" value="1"/>
</dbReference>
<comment type="function">
    <text evidence="7">Binds directly to 16S ribosomal RNA.</text>
</comment>
<evidence type="ECO:0000256" key="7">
    <source>
        <dbReference type="HAMAP-Rule" id="MF_00500"/>
    </source>
</evidence>
<dbReference type="EMBL" id="PEUH01000001">
    <property type="protein sequence ID" value="PIV32024.1"/>
    <property type="molecule type" value="Genomic_DNA"/>
</dbReference>
<evidence type="ECO:0000256" key="5">
    <source>
        <dbReference type="ARBA" id="ARBA00023274"/>
    </source>
</evidence>
<feature type="compositionally biased region" description="Basic residues" evidence="8">
    <location>
        <begin position="1"/>
        <end position="23"/>
    </location>
</feature>
<dbReference type="GO" id="GO:0006412">
    <property type="term" value="P:translation"/>
    <property type="evidence" value="ECO:0007669"/>
    <property type="project" value="UniProtKB-UniRule"/>
</dbReference>
<reference evidence="10" key="1">
    <citation type="submission" date="2017-09" db="EMBL/GenBank/DDBJ databases">
        <title>Depth-based differentiation of microbial function through sediment-hosted aquifers and enrichment of novel symbionts in the deep terrestrial subsurface.</title>
        <authorList>
            <person name="Probst A.J."/>
            <person name="Ladd B."/>
            <person name="Jarett J.K."/>
            <person name="Geller-Mcgrath D.E."/>
            <person name="Sieber C.M.K."/>
            <person name="Emerson J.B."/>
            <person name="Anantharaman K."/>
            <person name="Thomas B.C."/>
            <person name="Malmstrom R."/>
            <person name="Stieglmeier M."/>
            <person name="Klingl A."/>
            <person name="Woyke T."/>
            <person name="Ryan C.M."/>
            <person name="Banfield J.F."/>
        </authorList>
    </citation>
    <scope>NUCLEOTIDE SEQUENCE [LARGE SCALE GENOMIC DNA]</scope>
</reference>
<dbReference type="NCBIfam" id="TIGR00029">
    <property type="entry name" value="S20"/>
    <property type="match status" value="1"/>
</dbReference>
<feature type="region of interest" description="Disordered" evidence="8">
    <location>
        <begin position="1"/>
        <end position="24"/>
    </location>
</feature>
<evidence type="ECO:0000313" key="9">
    <source>
        <dbReference type="EMBL" id="PIV32024.1"/>
    </source>
</evidence>
<dbReference type="Gene3D" id="1.20.58.110">
    <property type="entry name" value="Ribosomal protein S20"/>
    <property type="match status" value="1"/>
</dbReference>
<keyword evidence="2 7" id="KW-0699">rRNA-binding</keyword>
<comment type="similarity">
    <text evidence="1 7">Belongs to the bacterial ribosomal protein bS20 family.</text>
</comment>
<gene>
    <name evidence="7 9" type="primary">rpsT</name>
    <name evidence="9" type="ORF">COS33_00015</name>
</gene>
<dbReference type="InterPro" id="IPR036510">
    <property type="entry name" value="Ribosomal_bS20_sf"/>
</dbReference>
<evidence type="ECO:0000256" key="8">
    <source>
        <dbReference type="SAM" id="MobiDB-lite"/>
    </source>
</evidence>
<proteinExistence type="inferred from homology"/>
<accession>A0A2M7CQS1</accession>
<dbReference type="GO" id="GO:0003735">
    <property type="term" value="F:structural constituent of ribosome"/>
    <property type="evidence" value="ECO:0007669"/>
    <property type="project" value="InterPro"/>
</dbReference>
<dbReference type="AlphaFoldDB" id="A0A2M7CQS1"/>
<dbReference type="InterPro" id="IPR002583">
    <property type="entry name" value="Ribosomal_bS20"/>
</dbReference>
<dbReference type="HAMAP" id="MF_00500">
    <property type="entry name" value="Ribosomal_bS20"/>
    <property type="match status" value="1"/>
</dbReference>
<dbReference type="Pfam" id="PF01649">
    <property type="entry name" value="Ribosomal_S20p"/>
    <property type="match status" value="1"/>
</dbReference>
<evidence type="ECO:0000256" key="1">
    <source>
        <dbReference type="ARBA" id="ARBA00007634"/>
    </source>
</evidence>
<evidence type="ECO:0000256" key="3">
    <source>
        <dbReference type="ARBA" id="ARBA00022884"/>
    </source>
</evidence>
<evidence type="ECO:0000256" key="6">
    <source>
        <dbReference type="ARBA" id="ARBA00035136"/>
    </source>
</evidence>
<keyword evidence="5 7" id="KW-0687">Ribonucleoprotein</keyword>